<dbReference type="OrthoDB" id="9813770at2"/>
<geneLocation type="plasmid" evidence="2 3">
    <name>unnamed4</name>
</geneLocation>
<dbReference type="Gene3D" id="1.10.472.60">
    <property type="entry name" value="putative protein disulfide isomerase domain"/>
    <property type="match status" value="1"/>
</dbReference>
<dbReference type="Pfam" id="PF01323">
    <property type="entry name" value="DSBA"/>
    <property type="match status" value="1"/>
</dbReference>
<keyword evidence="3" id="KW-1185">Reference proteome</keyword>
<dbReference type="Proteomes" id="UP000509702">
    <property type="component" value="Plasmid unnamed4"/>
</dbReference>
<dbReference type="InterPro" id="IPR036249">
    <property type="entry name" value="Thioredoxin-like_sf"/>
</dbReference>
<dbReference type="PANTHER" id="PTHR13887">
    <property type="entry name" value="GLUTATHIONE S-TRANSFERASE KAPPA"/>
    <property type="match status" value="1"/>
</dbReference>
<feature type="domain" description="DSBA-like thioredoxin" evidence="1">
    <location>
        <begin position="11"/>
        <end position="181"/>
    </location>
</feature>
<gene>
    <name evidence="2" type="ORF">HUE56_07345</name>
</gene>
<keyword evidence="2" id="KW-0614">Plasmid</keyword>
<reference evidence="2 3" key="1">
    <citation type="submission" date="2020-06" db="EMBL/GenBank/DDBJ databases">
        <title>Complete genome of Azosprillum oryzae KACC14407.</title>
        <authorList>
            <person name="Kim M."/>
            <person name="Park Y.-J."/>
            <person name="Shin J.-H."/>
        </authorList>
    </citation>
    <scope>NUCLEOTIDE SEQUENCE [LARGE SCALE GENOMIC DNA]</scope>
    <source>
        <strain evidence="2 3">KACC 14407</strain>
        <plasmid evidence="2 3">unnamed4</plasmid>
    </source>
</reference>
<dbReference type="AlphaFoldDB" id="A0A6N1AHJ1"/>
<evidence type="ECO:0000313" key="2">
    <source>
        <dbReference type="EMBL" id="QKS50659.1"/>
    </source>
</evidence>
<dbReference type="KEGG" id="aoz:HUE56_07345"/>
<name>A0A6N1AHJ1_9PROT</name>
<dbReference type="SUPFAM" id="SSF52833">
    <property type="entry name" value="Thioredoxin-like"/>
    <property type="match status" value="1"/>
</dbReference>
<protein>
    <submittedName>
        <fullName evidence="2">DsbA family protein</fullName>
    </submittedName>
</protein>
<evidence type="ECO:0000313" key="3">
    <source>
        <dbReference type="Proteomes" id="UP000509702"/>
    </source>
</evidence>
<accession>A0A6N1AHJ1</accession>
<dbReference type="PANTHER" id="PTHR13887:SF54">
    <property type="entry name" value="DSBA FAMILY PROTEIN"/>
    <property type="match status" value="1"/>
</dbReference>
<dbReference type="CDD" id="cd03025">
    <property type="entry name" value="DsbA_FrnE_like"/>
    <property type="match status" value="1"/>
</dbReference>
<dbReference type="InterPro" id="IPR001853">
    <property type="entry name" value="DSBA-like_thioredoxin_dom"/>
</dbReference>
<proteinExistence type="predicted"/>
<organism evidence="2 3">
    <name type="scientific">Azospirillum oryzae</name>
    <dbReference type="NCBI Taxonomy" id="286727"/>
    <lineage>
        <taxon>Bacteria</taxon>
        <taxon>Pseudomonadati</taxon>
        <taxon>Pseudomonadota</taxon>
        <taxon>Alphaproteobacteria</taxon>
        <taxon>Rhodospirillales</taxon>
        <taxon>Azospirillaceae</taxon>
        <taxon>Azospirillum</taxon>
    </lineage>
</organism>
<evidence type="ECO:0000259" key="1">
    <source>
        <dbReference type="Pfam" id="PF01323"/>
    </source>
</evidence>
<dbReference type="EMBL" id="CP054618">
    <property type="protein sequence ID" value="QKS50659.1"/>
    <property type="molecule type" value="Genomic_DNA"/>
</dbReference>
<sequence>MAGPHLFYIADPMCSWCWGFSPVIRAIRQRYAGTLPIRLMMGGLRPQTTKSMDEAAKQKTRSHWEHVQAASGQPFDFAFFEREDFVYDTDPAARAVVMVRRSGMERALDYLALTQAAFYADGRDVTDEAVLADLAVQVGLDRGGFIEAFRSEDAKQETWRDYGISQQAGITGFPTLIAGDGKSNQYVAVSQGYQPADRVLPLIGMWLSKMIGSDEAAG</sequence>
<dbReference type="Gene3D" id="3.40.30.10">
    <property type="entry name" value="Glutaredoxin"/>
    <property type="match status" value="1"/>
</dbReference>